<dbReference type="FunFam" id="3.30.160.60:FF:000508">
    <property type="entry name" value="Myeloid zinc finger 1"/>
    <property type="match status" value="1"/>
</dbReference>
<evidence type="ECO:0000256" key="4">
    <source>
        <dbReference type="ARBA" id="ARBA00022737"/>
    </source>
</evidence>
<dbReference type="PANTHER" id="PTHR24399:SF70">
    <property type="entry name" value="C2H2-TYPE DOMAIN-CONTAINING PROTEIN"/>
    <property type="match status" value="1"/>
</dbReference>
<sequence>MCSVLGCDSERHGAQRFKLPEDPERRLEWVQFLLEVNGQRLKESSWTDITVCRHHFKVDSFISRTGTGTVQLRSSAVPSLCVKSEPDEPEPCQEPEETTEVSSQYDEVKTCDESGPPSTTAKESPAPSDVPDAFMSDYGQMLQNIVNLDMIREKAALLRMKGKYVVNEKRLLQLFSLKCPSCGSKVKMEKVTFGLLMILSQQCLQCDYRNQWKSQVDAGVPTAEDQHLTQVEEVTPESQQMLSTDDHCSGITAMSEMAPVISEDETEESADEDWHPEEELSLVSEVHDECEEETENEEEEEEEVNDDPLLPVKRSQLCTECGVLFNKQRPHTCEHKIKPYSCNNCGKRCVSERALRCHSRIHDEDYEYQCKYCHVTFKTKVDKITHEHIHVVQGKPYECPDCPETFATNKERRIHLGDHRGPQQLKCPICGIGFTQRGYLQRHLAVHTGEKLFKCSECQRGFKQAGHLKSHMRLHTGERPYKCPHCDKSFNHNVSLKNHVQRHPSGSGGERKKGRRNETASDAQENNSGTDGGLGVREEEVQEERKATPKRKRRSTGRPIGRPKSSSEGSLGGKRGRRSNGKTAGADPAHRGVSSDPTEQEEENSEEVTSSTGRSRRKRKNILMETRSLTQKKEIERAAITVVTAQGRPGKNQVEDTEH</sequence>
<evidence type="ECO:0000256" key="9">
    <source>
        <dbReference type="ARBA" id="ARBA00023163"/>
    </source>
</evidence>
<accession>A0AAW1FXQ5</accession>
<dbReference type="SMART" id="SM00980">
    <property type="entry name" value="THAP"/>
    <property type="match status" value="1"/>
</dbReference>
<protein>
    <submittedName>
        <fullName evidence="16">Uncharacterized protein</fullName>
    </submittedName>
</protein>
<evidence type="ECO:0000259" key="15">
    <source>
        <dbReference type="PROSITE" id="PS50950"/>
    </source>
</evidence>
<keyword evidence="5 11" id="KW-0863">Zinc-finger</keyword>
<feature type="region of interest" description="Disordered" evidence="13">
    <location>
        <begin position="496"/>
        <end position="659"/>
    </location>
</feature>
<keyword evidence="7" id="KW-0805">Transcription regulation</keyword>
<dbReference type="PROSITE" id="PS50950">
    <property type="entry name" value="ZF_THAP"/>
    <property type="match status" value="1"/>
</dbReference>
<feature type="compositionally biased region" description="Acidic residues" evidence="13">
    <location>
        <begin position="87"/>
        <end position="99"/>
    </location>
</feature>
<dbReference type="Gene3D" id="3.30.160.60">
    <property type="entry name" value="Classic Zinc Finger"/>
    <property type="match status" value="5"/>
</dbReference>
<dbReference type="GO" id="GO:0042802">
    <property type="term" value="F:identical protein binding"/>
    <property type="evidence" value="ECO:0007669"/>
    <property type="project" value="UniProtKB-ARBA"/>
</dbReference>
<feature type="domain" description="C2H2-type" evidence="14">
    <location>
        <begin position="397"/>
        <end position="424"/>
    </location>
</feature>
<dbReference type="SMART" id="SM00355">
    <property type="entry name" value="ZnF_C2H2"/>
    <property type="match status" value="6"/>
</dbReference>
<feature type="domain" description="C2H2-type" evidence="14">
    <location>
        <begin position="340"/>
        <end position="367"/>
    </location>
</feature>
<dbReference type="Pfam" id="PF05485">
    <property type="entry name" value="THAP"/>
    <property type="match status" value="1"/>
</dbReference>
<dbReference type="Pfam" id="PF00096">
    <property type="entry name" value="zf-C2H2"/>
    <property type="match status" value="3"/>
</dbReference>
<keyword evidence="9" id="KW-0804">Transcription</keyword>
<dbReference type="PROSITE" id="PS00028">
    <property type="entry name" value="ZINC_FINGER_C2H2_1"/>
    <property type="match status" value="6"/>
</dbReference>
<comment type="subcellular location">
    <subcellularLocation>
        <location evidence="1">Nucleus</location>
    </subcellularLocation>
</comment>
<evidence type="ECO:0000313" key="16">
    <source>
        <dbReference type="EMBL" id="KAK9539217.1"/>
    </source>
</evidence>
<proteinExistence type="inferred from homology"/>
<comment type="similarity">
    <text evidence="2">Belongs to the krueppel C2H2-type zinc-finger protein family.</text>
</comment>
<evidence type="ECO:0000256" key="8">
    <source>
        <dbReference type="ARBA" id="ARBA00023125"/>
    </source>
</evidence>
<keyword evidence="3" id="KW-0479">Metal-binding</keyword>
<evidence type="ECO:0000256" key="11">
    <source>
        <dbReference type="PROSITE-ProRule" id="PRU00042"/>
    </source>
</evidence>
<evidence type="ECO:0000256" key="5">
    <source>
        <dbReference type="ARBA" id="ARBA00022771"/>
    </source>
</evidence>
<keyword evidence="17" id="KW-1185">Reference proteome</keyword>
<evidence type="ECO:0000313" key="17">
    <source>
        <dbReference type="Proteomes" id="UP001488805"/>
    </source>
</evidence>
<feature type="domain" description="C2H2-type" evidence="14">
    <location>
        <begin position="453"/>
        <end position="480"/>
    </location>
</feature>
<organism evidence="16 17">
    <name type="scientific">Zoarces viviparus</name>
    <name type="common">Viviparous eelpout</name>
    <name type="synonym">Blennius viviparus</name>
    <dbReference type="NCBI Taxonomy" id="48416"/>
    <lineage>
        <taxon>Eukaryota</taxon>
        <taxon>Metazoa</taxon>
        <taxon>Chordata</taxon>
        <taxon>Craniata</taxon>
        <taxon>Vertebrata</taxon>
        <taxon>Euteleostomi</taxon>
        <taxon>Actinopterygii</taxon>
        <taxon>Neopterygii</taxon>
        <taxon>Teleostei</taxon>
        <taxon>Neoteleostei</taxon>
        <taxon>Acanthomorphata</taxon>
        <taxon>Eupercaria</taxon>
        <taxon>Perciformes</taxon>
        <taxon>Cottioidei</taxon>
        <taxon>Zoarcales</taxon>
        <taxon>Zoarcidae</taxon>
        <taxon>Zoarcinae</taxon>
        <taxon>Zoarces</taxon>
    </lineage>
</organism>
<evidence type="ECO:0000256" key="1">
    <source>
        <dbReference type="ARBA" id="ARBA00004123"/>
    </source>
</evidence>
<dbReference type="FunFam" id="3.30.160.60:FF:000624">
    <property type="entry name" value="zinc finger protein 697"/>
    <property type="match status" value="1"/>
</dbReference>
<dbReference type="PANTHER" id="PTHR24399">
    <property type="entry name" value="ZINC FINGER AND BTB DOMAIN-CONTAINING"/>
    <property type="match status" value="1"/>
</dbReference>
<feature type="region of interest" description="Disordered" evidence="13">
    <location>
        <begin position="284"/>
        <end position="307"/>
    </location>
</feature>
<feature type="domain" description="C2H2-type" evidence="14">
    <location>
        <begin position="425"/>
        <end position="452"/>
    </location>
</feature>
<dbReference type="GO" id="GO:0000978">
    <property type="term" value="F:RNA polymerase II cis-regulatory region sequence-specific DNA binding"/>
    <property type="evidence" value="ECO:0007669"/>
    <property type="project" value="TreeGrafter"/>
</dbReference>
<dbReference type="EMBL" id="JBCEZU010000023">
    <property type="protein sequence ID" value="KAK9539217.1"/>
    <property type="molecule type" value="Genomic_DNA"/>
</dbReference>
<keyword evidence="4" id="KW-0677">Repeat</keyword>
<dbReference type="GO" id="GO:0008270">
    <property type="term" value="F:zinc ion binding"/>
    <property type="evidence" value="ECO:0007669"/>
    <property type="project" value="UniProtKB-KW"/>
</dbReference>
<keyword evidence="8 12" id="KW-0238">DNA-binding</keyword>
<feature type="region of interest" description="Disordered" evidence="13">
    <location>
        <begin position="81"/>
        <end position="131"/>
    </location>
</feature>
<dbReference type="InterPro" id="IPR006612">
    <property type="entry name" value="THAP_Znf"/>
</dbReference>
<evidence type="ECO:0000256" key="6">
    <source>
        <dbReference type="ARBA" id="ARBA00022833"/>
    </source>
</evidence>
<name>A0AAW1FXQ5_ZOAVI</name>
<comment type="caution">
    <text evidence="16">The sequence shown here is derived from an EMBL/GenBank/DDBJ whole genome shotgun (WGS) entry which is preliminary data.</text>
</comment>
<evidence type="ECO:0000259" key="14">
    <source>
        <dbReference type="PROSITE" id="PS50157"/>
    </source>
</evidence>
<dbReference type="SUPFAM" id="SSF57667">
    <property type="entry name" value="beta-beta-alpha zinc fingers"/>
    <property type="match status" value="3"/>
</dbReference>
<evidence type="ECO:0000256" key="7">
    <source>
        <dbReference type="ARBA" id="ARBA00023015"/>
    </source>
</evidence>
<dbReference type="SUPFAM" id="SSF57716">
    <property type="entry name" value="Glucocorticoid receptor-like (DNA-binding domain)"/>
    <property type="match status" value="1"/>
</dbReference>
<dbReference type="InterPro" id="IPR013087">
    <property type="entry name" value="Znf_C2H2_type"/>
</dbReference>
<evidence type="ECO:0000256" key="12">
    <source>
        <dbReference type="PROSITE-ProRule" id="PRU00309"/>
    </source>
</evidence>
<feature type="domain" description="THAP-type" evidence="15">
    <location>
        <begin position="1"/>
        <end position="81"/>
    </location>
</feature>
<reference evidence="16 17" key="1">
    <citation type="journal article" date="2024" name="Genome Biol. Evol.">
        <title>Chromosome-level genome assembly of the viviparous eelpout Zoarces viviparus.</title>
        <authorList>
            <person name="Fuhrmann N."/>
            <person name="Brasseur M.V."/>
            <person name="Bakowski C.E."/>
            <person name="Podsiadlowski L."/>
            <person name="Prost S."/>
            <person name="Krehenwinkel H."/>
            <person name="Mayer C."/>
        </authorList>
    </citation>
    <scope>NUCLEOTIDE SEQUENCE [LARGE SCALE GENOMIC DNA]</scope>
    <source>
        <strain evidence="16">NO-MEL_2022_Ind0_liver</strain>
    </source>
</reference>
<gene>
    <name evidence="16" type="ORF">VZT92_004336</name>
</gene>
<dbReference type="GO" id="GO:0001227">
    <property type="term" value="F:DNA-binding transcription repressor activity, RNA polymerase II-specific"/>
    <property type="evidence" value="ECO:0007669"/>
    <property type="project" value="TreeGrafter"/>
</dbReference>
<dbReference type="PROSITE" id="PS50157">
    <property type="entry name" value="ZINC_FINGER_C2H2_2"/>
    <property type="match status" value="5"/>
</dbReference>
<feature type="domain" description="C2H2-type" evidence="14">
    <location>
        <begin position="481"/>
        <end position="503"/>
    </location>
</feature>
<keyword evidence="10" id="KW-0539">Nucleus</keyword>
<feature type="compositionally biased region" description="Acidic residues" evidence="13">
    <location>
        <begin position="288"/>
        <end position="306"/>
    </location>
</feature>
<feature type="compositionally biased region" description="Polar residues" evidence="13">
    <location>
        <begin position="520"/>
        <end position="529"/>
    </location>
</feature>
<evidence type="ECO:0000256" key="13">
    <source>
        <dbReference type="SAM" id="MobiDB-lite"/>
    </source>
</evidence>
<feature type="compositionally biased region" description="Basic and acidic residues" evidence="13">
    <location>
        <begin position="536"/>
        <end position="547"/>
    </location>
</feature>
<dbReference type="GO" id="GO:0005654">
    <property type="term" value="C:nucleoplasm"/>
    <property type="evidence" value="ECO:0007669"/>
    <property type="project" value="TreeGrafter"/>
</dbReference>
<keyword evidence="6" id="KW-0862">Zinc</keyword>
<evidence type="ECO:0000256" key="10">
    <source>
        <dbReference type="ARBA" id="ARBA00023242"/>
    </source>
</evidence>
<evidence type="ECO:0000256" key="3">
    <source>
        <dbReference type="ARBA" id="ARBA00022723"/>
    </source>
</evidence>
<dbReference type="Proteomes" id="UP001488805">
    <property type="component" value="Unassembled WGS sequence"/>
</dbReference>
<evidence type="ECO:0000256" key="2">
    <source>
        <dbReference type="ARBA" id="ARBA00006991"/>
    </source>
</evidence>
<dbReference type="AlphaFoldDB" id="A0AAW1FXQ5"/>
<dbReference type="InterPro" id="IPR036236">
    <property type="entry name" value="Znf_C2H2_sf"/>
</dbReference>